<name>A0ACC1PDB9_9APHY</name>
<keyword evidence="2" id="KW-1185">Reference proteome</keyword>
<proteinExistence type="predicted"/>
<evidence type="ECO:0000313" key="1">
    <source>
        <dbReference type="EMBL" id="KAJ2989194.1"/>
    </source>
</evidence>
<organism evidence="1 2">
    <name type="scientific">Trametes sanguinea</name>
    <dbReference type="NCBI Taxonomy" id="158606"/>
    <lineage>
        <taxon>Eukaryota</taxon>
        <taxon>Fungi</taxon>
        <taxon>Dikarya</taxon>
        <taxon>Basidiomycota</taxon>
        <taxon>Agaricomycotina</taxon>
        <taxon>Agaricomycetes</taxon>
        <taxon>Polyporales</taxon>
        <taxon>Polyporaceae</taxon>
        <taxon>Trametes</taxon>
    </lineage>
</organism>
<reference evidence="1" key="1">
    <citation type="submission" date="2022-08" db="EMBL/GenBank/DDBJ databases">
        <title>Genome Sequence of Pycnoporus sanguineus.</title>
        <authorList>
            <person name="Buettner E."/>
        </authorList>
    </citation>
    <scope>NUCLEOTIDE SEQUENCE</scope>
    <source>
        <strain evidence="1">CG-C14</strain>
    </source>
</reference>
<protein>
    <submittedName>
        <fullName evidence="1">Uncharacterized protein</fullName>
    </submittedName>
</protein>
<gene>
    <name evidence="1" type="ORF">NUW54_g8863</name>
</gene>
<dbReference type="EMBL" id="JANSHE010002836">
    <property type="protein sequence ID" value="KAJ2989194.1"/>
    <property type="molecule type" value="Genomic_DNA"/>
</dbReference>
<comment type="caution">
    <text evidence="1">The sequence shown here is derived from an EMBL/GenBank/DDBJ whole genome shotgun (WGS) entry which is preliminary data.</text>
</comment>
<sequence length="143" mass="15437">MAPSGDVSPDHVVAVLAVNPRAGGVDVGEFRDVRGAVCLYSVGRGIEEELGQRPEVGASHGVDDSIHACYKREIRSGIIDIRNDGDDCRGRGQPHLFEYRHIVLLSSAASCLPFAAERVWPYTTWPARTNACAIGRPMNPVAL</sequence>
<evidence type="ECO:0000313" key="2">
    <source>
        <dbReference type="Proteomes" id="UP001144978"/>
    </source>
</evidence>
<accession>A0ACC1PDB9</accession>
<dbReference type="Proteomes" id="UP001144978">
    <property type="component" value="Unassembled WGS sequence"/>
</dbReference>